<dbReference type="Pfam" id="PF18052">
    <property type="entry name" value="Rx_N"/>
    <property type="match status" value="1"/>
</dbReference>
<dbReference type="Pfam" id="PF01344">
    <property type="entry name" value="Kelch_1"/>
    <property type="match status" value="2"/>
</dbReference>
<dbReference type="PANTHER" id="PTHR46122">
    <property type="entry name" value="GALACTOSE OXIDASE/KELCH REPEAT PROTEIN-RELATED"/>
    <property type="match status" value="1"/>
</dbReference>
<keyword evidence="3" id="KW-0433">Leucine-rich repeat</keyword>
<dbReference type="InterPro" id="IPR055414">
    <property type="entry name" value="LRR_R13L4/SHOC2-like"/>
</dbReference>
<dbReference type="SUPFAM" id="SSF52058">
    <property type="entry name" value="L domain-like"/>
    <property type="match status" value="1"/>
</dbReference>
<dbReference type="InterPro" id="IPR052439">
    <property type="entry name" value="F-box/Kelch-repeat"/>
</dbReference>
<feature type="domain" description="Disease resistance N-terminal" evidence="9">
    <location>
        <begin position="18"/>
        <end position="77"/>
    </location>
</feature>
<dbReference type="InterPro" id="IPR042197">
    <property type="entry name" value="Apaf_helical"/>
</dbReference>
<evidence type="ECO:0000256" key="6">
    <source>
        <dbReference type="ARBA" id="ARBA00022821"/>
    </source>
</evidence>
<evidence type="ECO:0000256" key="7">
    <source>
        <dbReference type="ARBA" id="ARBA00023054"/>
    </source>
</evidence>
<dbReference type="InterPro" id="IPR041118">
    <property type="entry name" value="Rx_N"/>
</dbReference>
<dbReference type="InterPro" id="IPR002182">
    <property type="entry name" value="NB-ARC"/>
</dbReference>
<dbReference type="InterPro" id="IPR032675">
    <property type="entry name" value="LRR_dom_sf"/>
</dbReference>
<dbReference type="Pfam" id="PF00931">
    <property type="entry name" value="NB-ARC"/>
    <property type="match status" value="1"/>
</dbReference>
<dbReference type="SUPFAM" id="SSF117281">
    <property type="entry name" value="Kelch motif"/>
    <property type="match status" value="1"/>
</dbReference>
<comment type="similarity">
    <text evidence="1">Belongs to the disease resistance NB-LRR family.</text>
</comment>
<dbReference type="Gene3D" id="2.120.10.80">
    <property type="entry name" value="Kelch-type beta propeller"/>
    <property type="match status" value="1"/>
</dbReference>
<dbReference type="GO" id="GO:0005634">
    <property type="term" value="C:nucleus"/>
    <property type="evidence" value="ECO:0007669"/>
    <property type="project" value="UniProtKB-ARBA"/>
</dbReference>
<sequence>MGSLLRKVDALLQTQDWAPNIRQLREDVGSISTKLVKLSEIHDPPLTVNYWMKDARELSYDIEDCVDQFIHADADAKMTWDDEISGFCTRAEEVRERYDRFKLEYVLSRPAVLNTVANYRLGTVNSEHKSIVPAGMEGATNEVLGWLEPNGDDEKELQLRVVCILGGVGVGKSTLVQKLWRKLAEEFECRAFVQVGKTPDMRMILRSILSQVRPHQLPEVCLVPNLIQDIRKYLQDKRYFVIVDDIWSVSVWDALSRAFSEGYCCSRIITTTTIEDVALACCSYDPVHIFKMKALSADQSKELFSSTVFCSAKEHPQQFHNISDVITSKCGGLPLAITCIATLVASLPERIQQWEYVQNFLCNNLRTNSTSEEVMKQVLKLCYCCLPQCMKACLLYISVYPENYMILKEDLVKQWVVEGFICTIEGRDQIEVARNYFDEFLSLGLIQRIDINSKKKGLSYALHPCVFDFITCKSLEDNFITIIDYSQSTIPLTDRIRRLSLHFGGATYATTPATIGLSQVRSLAFMGLLNCMPSLEEFKLVRVVILHFRCDDGDIALTEICGLHLLRYLQVRCNATVLLPDQIQCLKYLETLEIMARVGPVPSGIVNVSSLLHVHLGDKTNSTQGPVESSSDDSSSLSFPPIFLRSFELLPPICIFSRLPMWIRQLHKLCVLKIVVTELQWDDISVLTELPELTSLSLYVLTRPIAKYRFFRKMEFPALEYFKFVCSVLLLGFQEEAMPNLRRLKIGFNAQRGWKYSYMLPGIQNLLNLKEVAAKIGADTDAEESDRRAAESAFKNAFSIHPCRPSLNVKRVGLVGGQYDSSSKHNWSQQKVFLEQDKFHSETQKEEPFVEQSKILGKMPNDTKHATTWIPQFCNTTEGLIPPTCEPDCDPPPLLTSLLCSTAEPLIPVTHGVDCDSGHTIMRAHPTAVLQRNHSPWKGPVYTSSRHSEKGQESVVAAPRNIKFDSLQEGGSSRYEEDYEDAGGSELIRAIGRELTISCLLRLPRSYYYVVACVNRSFYSIVRCGELYRLRRGAGIVEQMIYCSCNVLEWDGFDPCRQRWFSIPPMPSIECFTFADKESLAVGTNILVFGSSMEAHVVLRYSLLTNSWTTGEMMNTPRCLFGSASFDEKAIVAGGIGWNGTLSSAELYDSEMQTWTTLPNMNRARQMCSGFFMDGKFYVIGGKAGRHNEILSCAEEFDLENGTWRLIPDMARGLNGRSTGAPPLVAVVNNELYAADYASKEVRKYDKKNNTWITLGSLPGRYTSVHGWGLAFRSCGDMLIVIGGMSVGDSGVIEIYSWIPNDNGPPDWKTIGSRPSGTFVYNCAVMNC</sequence>
<evidence type="ECO:0000256" key="1">
    <source>
        <dbReference type="ARBA" id="ARBA00008894"/>
    </source>
</evidence>
<evidence type="ECO:0000259" key="10">
    <source>
        <dbReference type="Pfam" id="PF23559"/>
    </source>
</evidence>
<name>A0ABC9ATR8_9POAL</name>
<gene>
    <name evidence="12" type="ORF">URODEC1_LOCUS57037</name>
</gene>
<dbReference type="FunFam" id="2.120.10.80:FF:000007">
    <property type="entry name" value="F-box/kelch-repeat protein SKIP11"/>
    <property type="match status" value="1"/>
</dbReference>
<dbReference type="Pfam" id="PF23559">
    <property type="entry name" value="WHD_DRP"/>
    <property type="match status" value="1"/>
</dbReference>
<accession>A0ABC9ATR8</accession>
<feature type="domain" description="Disease resistance protein winged helix" evidence="10">
    <location>
        <begin position="399"/>
        <end position="470"/>
    </location>
</feature>
<evidence type="ECO:0000313" key="12">
    <source>
        <dbReference type="EMBL" id="CAL4983409.1"/>
    </source>
</evidence>
<evidence type="ECO:0000256" key="4">
    <source>
        <dbReference type="ARBA" id="ARBA00022737"/>
    </source>
</evidence>
<dbReference type="InterPro" id="IPR006652">
    <property type="entry name" value="Kelch_1"/>
</dbReference>
<keyword evidence="4" id="KW-0677">Repeat</keyword>
<dbReference type="InterPro" id="IPR027417">
    <property type="entry name" value="P-loop_NTPase"/>
</dbReference>
<feature type="domain" description="NB-ARC" evidence="8">
    <location>
        <begin position="154"/>
        <end position="310"/>
    </location>
</feature>
<dbReference type="Gene3D" id="1.10.10.10">
    <property type="entry name" value="Winged helix-like DNA-binding domain superfamily/Winged helix DNA-binding domain"/>
    <property type="match status" value="1"/>
</dbReference>
<keyword evidence="13" id="KW-1185">Reference proteome</keyword>
<dbReference type="InterPro" id="IPR015915">
    <property type="entry name" value="Kelch-typ_b-propeller"/>
</dbReference>
<dbReference type="InterPro" id="IPR036388">
    <property type="entry name" value="WH-like_DNA-bd_sf"/>
</dbReference>
<dbReference type="PRINTS" id="PR00364">
    <property type="entry name" value="DISEASERSIST"/>
</dbReference>
<protein>
    <submittedName>
        <fullName evidence="12">Uncharacterized protein</fullName>
    </submittedName>
</protein>
<evidence type="ECO:0000256" key="3">
    <source>
        <dbReference type="ARBA" id="ARBA00022614"/>
    </source>
</evidence>
<keyword evidence="6" id="KW-0611">Plant defense</keyword>
<dbReference type="InterPro" id="IPR058922">
    <property type="entry name" value="WHD_DRP"/>
</dbReference>
<dbReference type="PANTHER" id="PTHR46122:SF22">
    <property type="entry name" value="REPEAT-CONTAINING F-BOX FAMILY PROTEIN, PUTATIVE, EXPRESSED-RELATED"/>
    <property type="match status" value="1"/>
</dbReference>
<reference evidence="13" key="1">
    <citation type="submission" date="2024-06" db="EMBL/GenBank/DDBJ databases">
        <authorList>
            <person name="Ryan C."/>
        </authorList>
    </citation>
    <scope>NUCLEOTIDE SEQUENCE [LARGE SCALE GENOMIC DNA]</scope>
</reference>
<dbReference type="Gene3D" id="3.40.50.300">
    <property type="entry name" value="P-loop containing nucleotide triphosphate hydrolases"/>
    <property type="match status" value="1"/>
</dbReference>
<dbReference type="SUPFAM" id="SSF52540">
    <property type="entry name" value="P-loop containing nucleoside triphosphate hydrolases"/>
    <property type="match status" value="1"/>
</dbReference>
<evidence type="ECO:0000256" key="2">
    <source>
        <dbReference type="ARBA" id="ARBA00022441"/>
    </source>
</evidence>
<evidence type="ECO:0000259" key="11">
    <source>
        <dbReference type="Pfam" id="PF23598"/>
    </source>
</evidence>
<reference evidence="12 13" key="2">
    <citation type="submission" date="2024-10" db="EMBL/GenBank/DDBJ databases">
        <authorList>
            <person name="Ryan C."/>
        </authorList>
    </citation>
    <scope>NUCLEOTIDE SEQUENCE [LARGE SCALE GENOMIC DNA]</scope>
</reference>
<dbReference type="EMBL" id="OZ075132">
    <property type="protein sequence ID" value="CAL4983409.1"/>
    <property type="molecule type" value="Genomic_DNA"/>
</dbReference>
<evidence type="ECO:0000313" key="13">
    <source>
        <dbReference type="Proteomes" id="UP001497457"/>
    </source>
</evidence>
<keyword evidence="5" id="KW-0547">Nucleotide-binding</keyword>
<dbReference type="Gene3D" id="1.10.8.430">
    <property type="entry name" value="Helical domain of apoptotic protease-activating factors"/>
    <property type="match status" value="1"/>
</dbReference>
<dbReference type="GO" id="GO:0000166">
    <property type="term" value="F:nucleotide binding"/>
    <property type="evidence" value="ECO:0007669"/>
    <property type="project" value="UniProtKB-KW"/>
</dbReference>
<dbReference type="Gene3D" id="3.80.10.10">
    <property type="entry name" value="Ribonuclease Inhibitor"/>
    <property type="match status" value="1"/>
</dbReference>
<organism evidence="12 13">
    <name type="scientific">Urochloa decumbens</name>
    <dbReference type="NCBI Taxonomy" id="240449"/>
    <lineage>
        <taxon>Eukaryota</taxon>
        <taxon>Viridiplantae</taxon>
        <taxon>Streptophyta</taxon>
        <taxon>Embryophyta</taxon>
        <taxon>Tracheophyta</taxon>
        <taxon>Spermatophyta</taxon>
        <taxon>Magnoliopsida</taxon>
        <taxon>Liliopsida</taxon>
        <taxon>Poales</taxon>
        <taxon>Poaceae</taxon>
        <taxon>PACMAD clade</taxon>
        <taxon>Panicoideae</taxon>
        <taxon>Panicodae</taxon>
        <taxon>Paniceae</taxon>
        <taxon>Melinidinae</taxon>
        <taxon>Urochloa</taxon>
    </lineage>
</organism>
<evidence type="ECO:0000256" key="5">
    <source>
        <dbReference type="ARBA" id="ARBA00022741"/>
    </source>
</evidence>
<evidence type="ECO:0000259" key="9">
    <source>
        <dbReference type="Pfam" id="PF18052"/>
    </source>
</evidence>
<dbReference type="Proteomes" id="UP001497457">
    <property type="component" value="Chromosome 22rd"/>
</dbReference>
<keyword evidence="7" id="KW-0175">Coiled coil</keyword>
<dbReference type="SMART" id="SM00612">
    <property type="entry name" value="Kelch"/>
    <property type="match status" value="3"/>
</dbReference>
<keyword evidence="2" id="KW-0880">Kelch repeat</keyword>
<feature type="domain" description="Disease resistance R13L4/SHOC-2-like LRR" evidence="11">
    <location>
        <begin position="635"/>
        <end position="807"/>
    </location>
</feature>
<dbReference type="Pfam" id="PF23598">
    <property type="entry name" value="LRR_14"/>
    <property type="match status" value="2"/>
</dbReference>
<proteinExistence type="inferred from homology"/>
<dbReference type="GO" id="GO:0009626">
    <property type="term" value="P:plant-type hypersensitive response"/>
    <property type="evidence" value="ECO:0007669"/>
    <property type="project" value="UniProtKB-ARBA"/>
</dbReference>
<dbReference type="FunFam" id="1.10.10.10:FF:000322">
    <property type="entry name" value="Probable disease resistance protein At1g63360"/>
    <property type="match status" value="1"/>
</dbReference>
<dbReference type="Gene3D" id="1.20.5.4130">
    <property type="match status" value="1"/>
</dbReference>
<dbReference type="GO" id="GO:0042742">
    <property type="term" value="P:defense response to bacterium"/>
    <property type="evidence" value="ECO:0007669"/>
    <property type="project" value="UniProtKB-ARBA"/>
</dbReference>
<dbReference type="GO" id="GO:0002758">
    <property type="term" value="P:innate immune response-activating signaling pathway"/>
    <property type="evidence" value="ECO:0007669"/>
    <property type="project" value="UniProtKB-ARBA"/>
</dbReference>
<feature type="domain" description="Disease resistance R13L4/SHOC-2-like LRR" evidence="11">
    <location>
        <begin position="519"/>
        <end position="621"/>
    </location>
</feature>
<evidence type="ECO:0000259" key="8">
    <source>
        <dbReference type="Pfam" id="PF00931"/>
    </source>
</evidence>